<dbReference type="InterPro" id="IPR002048">
    <property type="entry name" value="EF_hand_dom"/>
</dbReference>
<dbReference type="PROSITE" id="PS00018">
    <property type="entry name" value="EF_HAND_1"/>
    <property type="match status" value="1"/>
</dbReference>
<protein>
    <submittedName>
        <fullName evidence="5">Ef-hand calcium-binding domain-containing protein 11</fullName>
    </submittedName>
</protein>
<name>A0A061R8L4_9CHLO</name>
<dbReference type="AlphaFoldDB" id="A0A061R8L4"/>
<dbReference type="SMART" id="SM00054">
    <property type="entry name" value="EFh"/>
    <property type="match status" value="3"/>
</dbReference>
<keyword evidence="1" id="KW-0677">Repeat</keyword>
<dbReference type="CDD" id="cd00051">
    <property type="entry name" value="EFh"/>
    <property type="match status" value="1"/>
</dbReference>
<gene>
    <name evidence="5" type="ORF">TSPGSL018_12234</name>
</gene>
<keyword evidence="2" id="KW-0106">Calcium</keyword>
<sequence length="173" mass="19599">MVCPRSNPLLLLLSSSLRRAHSLALRTAQGTSSQLRESFRERDAGNKGWLSARELKLAFASLVGYKPSKVEIQRVFGDVSTRGVAEEQFSQSMERILSLRDHDEHVRQIFKTFDYRCSGFINKADLFKVFSNCAPHIPQEVVSQAFDEVDADGDGRVSCREFVNIMHFRAPPH</sequence>
<dbReference type="GO" id="GO:0005509">
    <property type="term" value="F:calcium ion binding"/>
    <property type="evidence" value="ECO:0007669"/>
    <property type="project" value="InterPro"/>
</dbReference>
<evidence type="ECO:0000256" key="1">
    <source>
        <dbReference type="ARBA" id="ARBA00022737"/>
    </source>
</evidence>
<feature type="domain" description="EF-hand" evidence="4">
    <location>
        <begin position="137"/>
        <end position="172"/>
    </location>
</feature>
<dbReference type="PANTHER" id="PTHR23050">
    <property type="entry name" value="CALCIUM BINDING PROTEIN"/>
    <property type="match status" value="1"/>
</dbReference>
<organism evidence="5">
    <name type="scientific">Tetraselmis sp. GSL018</name>
    <dbReference type="NCBI Taxonomy" id="582737"/>
    <lineage>
        <taxon>Eukaryota</taxon>
        <taxon>Viridiplantae</taxon>
        <taxon>Chlorophyta</taxon>
        <taxon>core chlorophytes</taxon>
        <taxon>Chlorodendrophyceae</taxon>
        <taxon>Chlorodendrales</taxon>
        <taxon>Chlorodendraceae</taxon>
        <taxon>Tetraselmis</taxon>
    </lineage>
</organism>
<dbReference type="InterPro" id="IPR011992">
    <property type="entry name" value="EF-hand-dom_pair"/>
</dbReference>
<evidence type="ECO:0000256" key="3">
    <source>
        <dbReference type="SAM" id="SignalP"/>
    </source>
</evidence>
<evidence type="ECO:0000313" key="5">
    <source>
        <dbReference type="EMBL" id="JAC67010.1"/>
    </source>
</evidence>
<dbReference type="InterPro" id="IPR018247">
    <property type="entry name" value="EF_Hand_1_Ca_BS"/>
</dbReference>
<evidence type="ECO:0000256" key="2">
    <source>
        <dbReference type="ARBA" id="ARBA00022837"/>
    </source>
</evidence>
<feature type="domain" description="EF-hand" evidence="4">
    <location>
        <begin position="101"/>
        <end position="136"/>
    </location>
</feature>
<dbReference type="Gene3D" id="1.10.238.10">
    <property type="entry name" value="EF-hand"/>
    <property type="match status" value="1"/>
</dbReference>
<dbReference type="InterPro" id="IPR050145">
    <property type="entry name" value="Centrin_CML-like"/>
</dbReference>
<accession>A0A061R8L4</accession>
<dbReference type="FunFam" id="1.10.238.10:FF:000003">
    <property type="entry name" value="Calmodulin A"/>
    <property type="match status" value="1"/>
</dbReference>
<dbReference type="SUPFAM" id="SSF47473">
    <property type="entry name" value="EF-hand"/>
    <property type="match status" value="1"/>
</dbReference>
<keyword evidence="3" id="KW-0732">Signal</keyword>
<feature type="chain" id="PRO_5001610390" evidence="3">
    <location>
        <begin position="23"/>
        <end position="173"/>
    </location>
</feature>
<dbReference type="Pfam" id="PF13499">
    <property type="entry name" value="EF-hand_7"/>
    <property type="match status" value="1"/>
</dbReference>
<reference evidence="5" key="1">
    <citation type="submission" date="2014-05" db="EMBL/GenBank/DDBJ databases">
        <title>The transcriptome of the halophilic microalga Tetraselmis sp. GSL018 isolated from the Great Salt Lake, Utah.</title>
        <authorList>
            <person name="Jinkerson R.E."/>
            <person name="D'Adamo S."/>
            <person name="Posewitz M.C."/>
        </authorList>
    </citation>
    <scope>NUCLEOTIDE SEQUENCE</scope>
    <source>
        <strain evidence="5">GSL018</strain>
    </source>
</reference>
<proteinExistence type="predicted"/>
<dbReference type="EMBL" id="GBEZ01019567">
    <property type="protein sequence ID" value="JAC67010.1"/>
    <property type="molecule type" value="Transcribed_RNA"/>
</dbReference>
<feature type="signal peptide" evidence="3">
    <location>
        <begin position="1"/>
        <end position="22"/>
    </location>
</feature>
<evidence type="ECO:0000259" key="4">
    <source>
        <dbReference type="PROSITE" id="PS50222"/>
    </source>
</evidence>
<dbReference type="PROSITE" id="PS50222">
    <property type="entry name" value="EF_HAND_2"/>
    <property type="match status" value="2"/>
</dbReference>